<gene>
    <name evidence="7" type="ORF">CXF48_10235</name>
</gene>
<evidence type="ECO:0000313" key="7">
    <source>
        <dbReference type="EMBL" id="RRO85597.1"/>
    </source>
</evidence>
<name>A0A3R8R0X1_9CORY</name>
<comment type="caution">
    <text evidence="7">The sequence shown here is derived from an EMBL/GenBank/DDBJ whole genome shotgun (WGS) entry which is preliminary data.</text>
</comment>
<keyword evidence="5" id="KW-1133">Transmembrane helix</keyword>
<keyword evidence="3" id="KW-1003">Cell membrane</keyword>
<sequence>MDVMLDVLTGFLVVVVLIVVGFTVGRMRVLGPGAVHTLTLFVFSVATPALLVDVLAHADLGQVFGVNLAVAVAGSLLVGALAFAGQRLLARRPVPDSLVTMLAASYCNGSNLGVPIAAHVLGNPAAVLPVIIFQVAVYGPLVVLALDLATRRTSPDRTSSLVRELLSGIVRNPLIIAAVVGVAVALLHDRTGFTLPQVVAEPVSLLAGAAVPVALLAFGMSMADVTVLDRATSPRRSVLAAAVLKSVVHPVVAAALGAFVFGLSGPALLTVTVVGALPTAQNVFTYAHRFRVGTVLARDTGVVSTGLSLVSIAVVAALLG</sequence>
<dbReference type="GO" id="GO:0016020">
    <property type="term" value="C:membrane"/>
    <property type="evidence" value="ECO:0007669"/>
    <property type="project" value="UniProtKB-SubCell"/>
</dbReference>
<proteinExistence type="predicted"/>
<protein>
    <submittedName>
        <fullName evidence="7">AEC family transporter</fullName>
    </submittedName>
</protein>
<dbReference type="GO" id="GO:0055085">
    <property type="term" value="P:transmembrane transport"/>
    <property type="evidence" value="ECO:0007669"/>
    <property type="project" value="InterPro"/>
</dbReference>
<evidence type="ECO:0000256" key="3">
    <source>
        <dbReference type="ARBA" id="ARBA00022475"/>
    </source>
</evidence>
<dbReference type="AlphaFoldDB" id="A0A3R8R0X1"/>
<evidence type="ECO:0000256" key="2">
    <source>
        <dbReference type="ARBA" id="ARBA00022448"/>
    </source>
</evidence>
<dbReference type="Pfam" id="PF03547">
    <property type="entry name" value="Mem_trans"/>
    <property type="match status" value="1"/>
</dbReference>
<dbReference type="PANTHER" id="PTHR36838:SF1">
    <property type="entry name" value="SLR1864 PROTEIN"/>
    <property type="match status" value="1"/>
</dbReference>
<keyword evidence="2" id="KW-0813">Transport</keyword>
<evidence type="ECO:0000256" key="5">
    <source>
        <dbReference type="ARBA" id="ARBA00022989"/>
    </source>
</evidence>
<dbReference type="OrthoDB" id="5405318at2"/>
<accession>A0A3R8R0X1</accession>
<comment type="subcellular location">
    <subcellularLocation>
        <location evidence="1">Membrane</location>
        <topology evidence="1">Multi-pass membrane protein</topology>
    </subcellularLocation>
</comment>
<evidence type="ECO:0000256" key="1">
    <source>
        <dbReference type="ARBA" id="ARBA00004141"/>
    </source>
</evidence>
<keyword evidence="4" id="KW-0812">Transmembrane</keyword>
<dbReference type="Proteomes" id="UP000276526">
    <property type="component" value="Unassembled WGS sequence"/>
</dbReference>
<evidence type="ECO:0000256" key="4">
    <source>
        <dbReference type="ARBA" id="ARBA00022692"/>
    </source>
</evidence>
<keyword evidence="6" id="KW-0472">Membrane</keyword>
<organism evidence="7 8">
    <name type="scientific">Corynebacterium bovis</name>
    <dbReference type="NCBI Taxonomy" id="36808"/>
    <lineage>
        <taxon>Bacteria</taxon>
        <taxon>Bacillati</taxon>
        <taxon>Actinomycetota</taxon>
        <taxon>Actinomycetes</taxon>
        <taxon>Mycobacteriales</taxon>
        <taxon>Corynebacteriaceae</taxon>
        <taxon>Corynebacterium</taxon>
    </lineage>
</organism>
<reference evidence="7 8" key="1">
    <citation type="submission" date="2018-01" db="EMBL/GenBank/DDBJ databases">
        <title>Twenty Corynebacterium bovis Genomes.</title>
        <authorList>
            <person name="Gulvik C.A."/>
        </authorList>
    </citation>
    <scope>NUCLEOTIDE SEQUENCE [LARGE SCALE GENOMIC DNA]</scope>
    <source>
        <strain evidence="7 8">F6900</strain>
    </source>
</reference>
<dbReference type="InterPro" id="IPR004776">
    <property type="entry name" value="Mem_transp_PIN-like"/>
</dbReference>
<evidence type="ECO:0000313" key="8">
    <source>
        <dbReference type="Proteomes" id="UP000276526"/>
    </source>
</evidence>
<dbReference type="PANTHER" id="PTHR36838">
    <property type="entry name" value="AUXIN EFFLUX CARRIER FAMILY PROTEIN"/>
    <property type="match status" value="1"/>
</dbReference>
<dbReference type="EMBL" id="PQNK01000021">
    <property type="protein sequence ID" value="RRO85597.1"/>
    <property type="molecule type" value="Genomic_DNA"/>
</dbReference>
<evidence type="ECO:0000256" key="6">
    <source>
        <dbReference type="ARBA" id="ARBA00023136"/>
    </source>
</evidence>